<dbReference type="Proteomes" id="UP001059836">
    <property type="component" value="Chromosome"/>
</dbReference>
<dbReference type="RefSeq" id="WP_213247543.1">
    <property type="nucleotide sequence ID" value="NZ_CP045806.1"/>
</dbReference>
<organism evidence="2 3">
    <name type="scientific">Gordonia pseudamarae</name>
    <dbReference type="NCBI Taxonomy" id="2831662"/>
    <lineage>
        <taxon>Bacteria</taxon>
        <taxon>Bacillati</taxon>
        <taxon>Actinomycetota</taxon>
        <taxon>Actinomycetes</taxon>
        <taxon>Mycobacteriales</taxon>
        <taxon>Gordoniaceae</taxon>
        <taxon>Gordonia</taxon>
    </lineage>
</organism>
<dbReference type="Pfam" id="PF12079">
    <property type="entry name" value="DUF3558"/>
    <property type="match status" value="1"/>
</dbReference>
<keyword evidence="3" id="KW-1185">Reference proteome</keyword>
<evidence type="ECO:0000313" key="2">
    <source>
        <dbReference type="EMBL" id="QHN34438.1"/>
    </source>
</evidence>
<evidence type="ECO:0000256" key="1">
    <source>
        <dbReference type="SAM" id="SignalP"/>
    </source>
</evidence>
<gene>
    <name evidence="2" type="ORF">GII31_05530</name>
</gene>
<dbReference type="InterPro" id="IPR024520">
    <property type="entry name" value="DUF3558"/>
</dbReference>
<reference evidence="2" key="1">
    <citation type="journal article" date="2021" name="Nat. Microbiol.">
        <title>Cocultivation of an ultrasmall environmental parasitic bacterium with lytic ability against bacteria associated with wastewater foams.</title>
        <authorList>
            <person name="Batinovic S."/>
            <person name="Rose J.J.A."/>
            <person name="Ratcliffe J."/>
            <person name="Seviour R.J."/>
            <person name="Petrovski S."/>
        </authorList>
    </citation>
    <scope>NUCLEOTIDE SEQUENCE</scope>
    <source>
        <strain evidence="2">CON9</strain>
    </source>
</reference>
<evidence type="ECO:0000313" key="3">
    <source>
        <dbReference type="Proteomes" id="UP001059836"/>
    </source>
</evidence>
<feature type="signal peptide" evidence="1">
    <location>
        <begin position="1"/>
        <end position="20"/>
    </location>
</feature>
<keyword evidence="1" id="KW-0732">Signal</keyword>
<sequence length="180" mass="18915">MTTRFVPAVTALLAAMLLLAGCSVDGEPVAVGQRDTGGDSQVDTDRYDNLLLECDILSDATISKVLGGGSVQGTFVGAICRWIVTGATTTSVTFTWYESGSLNSEKQIAKKFGYTTENIKIASQTGFTQRDPKDPGKCGVTARAPSRGVFTWWTEPRGGAAADPCAAPTKLMELVLSGGQ</sequence>
<protein>
    <submittedName>
        <fullName evidence="2">DUF3558 domain-containing protein</fullName>
    </submittedName>
</protein>
<feature type="chain" id="PRO_5045580181" evidence="1">
    <location>
        <begin position="21"/>
        <end position="180"/>
    </location>
</feature>
<accession>A0ABX6IGL9</accession>
<name>A0ABX6IGL9_9ACTN</name>
<proteinExistence type="predicted"/>
<dbReference type="PROSITE" id="PS51257">
    <property type="entry name" value="PROKAR_LIPOPROTEIN"/>
    <property type="match status" value="1"/>
</dbReference>
<dbReference type="EMBL" id="CP045809">
    <property type="protein sequence ID" value="QHN34438.1"/>
    <property type="molecule type" value="Genomic_DNA"/>
</dbReference>